<protein>
    <submittedName>
        <fullName evidence="7">FAD-binding protein</fullName>
    </submittedName>
</protein>
<sequence>MTTPDEHHPDFARRGQAAYEAATRVFNLFAPVTPAAAVTARSTEEVRAAITRARARGLGVRVHATGHACATARPMRDALLIRTEPAGDVGIDPRRRIARIPAGTRWGAVVEAAAPHGLAAPHGSSPTVGAVGYLLGGGLSMYARHTGLAANSVRAIELVTADGEQRRVDADSDPELFWALRGGGGGFGVVTAVEIALFPVTGVVTGAAFWPAAQAARLLPRWRAWTERAPREATTSVRVMNLPELPEVPAVLSAGPVLCLDGVVVAPGGDATGRARRQAGELLDPLRALADPLMDTWHEAGPLAVPETHMDPPEPVPVLGDHLLLRELGDEGVAAFLHATVDRPHSALTVAELRQLGGGLSTPAPDSGALGHLDARFAYSGAGVPGAGGTDGEILAHCAEVRRALSPWDTGRTAPTFVASLEQPQGHLDADAVLAADRVRARVDPEGLFRGDIAPGCSAASAAGSAR</sequence>
<organism evidence="7 8">
    <name type="scientific">Streptomyces pacificus</name>
    <dbReference type="NCBI Taxonomy" id="2705029"/>
    <lineage>
        <taxon>Bacteria</taxon>
        <taxon>Bacillati</taxon>
        <taxon>Actinomycetota</taxon>
        <taxon>Actinomycetes</taxon>
        <taxon>Kitasatosporales</taxon>
        <taxon>Streptomycetaceae</taxon>
        <taxon>Streptomyces</taxon>
    </lineage>
</organism>
<keyword evidence="8" id="KW-1185">Reference proteome</keyword>
<evidence type="ECO:0000313" key="7">
    <source>
        <dbReference type="EMBL" id="GFH39404.1"/>
    </source>
</evidence>
<dbReference type="InterPro" id="IPR016167">
    <property type="entry name" value="FAD-bd_PCMH_sub1"/>
</dbReference>
<dbReference type="Gene3D" id="3.30.43.10">
    <property type="entry name" value="Uridine Diphospho-n-acetylenolpyruvylglucosamine Reductase, domain 2"/>
    <property type="match status" value="1"/>
</dbReference>
<evidence type="ECO:0000256" key="1">
    <source>
        <dbReference type="ARBA" id="ARBA00001974"/>
    </source>
</evidence>
<dbReference type="PROSITE" id="PS51387">
    <property type="entry name" value="FAD_PCMH"/>
    <property type="match status" value="1"/>
</dbReference>
<comment type="caution">
    <text evidence="7">The sequence shown here is derived from an EMBL/GenBank/DDBJ whole genome shotgun (WGS) entry which is preliminary data.</text>
</comment>
<dbReference type="AlphaFoldDB" id="A0A6A0B513"/>
<comment type="similarity">
    <text evidence="2">Belongs to the oxygen-dependent FAD-linked oxidoreductase family.</text>
</comment>
<dbReference type="GO" id="GO:0071949">
    <property type="term" value="F:FAD binding"/>
    <property type="evidence" value="ECO:0007669"/>
    <property type="project" value="InterPro"/>
</dbReference>
<dbReference type="GO" id="GO:0016491">
    <property type="term" value="F:oxidoreductase activity"/>
    <property type="evidence" value="ECO:0007669"/>
    <property type="project" value="UniProtKB-KW"/>
</dbReference>
<dbReference type="PANTHER" id="PTHR42973">
    <property type="entry name" value="BINDING OXIDOREDUCTASE, PUTATIVE (AFU_ORTHOLOGUE AFUA_1G17690)-RELATED"/>
    <property type="match status" value="1"/>
</dbReference>
<dbReference type="Pfam" id="PF01565">
    <property type="entry name" value="FAD_binding_4"/>
    <property type="match status" value="1"/>
</dbReference>
<reference evidence="7 8" key="1">
    <citation type="submission" date="2020-02" db="EMBL/GenBank/DDBJ databases">
        <title>Whole Genome Shotgun Sequence of Streptomyces sp. strain CWH03.</title>
        <authorList>
            <person name="Dohra H."/>
            <person name="Kodani S."/>
            <person name="Yamamura H."/>
        </authorList>
    </citation>
    <scope>NUCLEOTIDE SEQUENCE [LARGE SCALE GENOMIC DNA]</scope>
    <source>
        <strain evidence="7 8">CWH03</strain>
    </source>
</reference>
<comment type="cofactor">
    <cofactor evidence="1">
        <name>FAD</name>
        <dbReference type="ChEBI" id="CHEBI:57692"/>
    </cofactor>
</comment>
<dbReference type="RefSeq" id="WP_173267380.1">
    <property type="nucleotide sequence ID" value="NZ_BLLG01000029.1"/>
</dbReference>
<keyword evidence="5" id="KW-0560">Oxidoreductase</keyword>
<evidence type="ECO:0000256" key="4">
    <source>
        <dbReference type="ARBA" id="ARBA00022827"/>
    </source>
</evidence>
<dbReference type="Proteomes" id="UP000484988">
    <property type="component" value="Unassembled WGS sequence"/>
</dbReference>
<evidence type="ECO:0000256" key="5">
    <source>
        <dbReference type="ARBA" id="ARBA00023002"/>
    </source>
</evidence>
<dbReference type="Gene3D" id="3.40.462.20">
    <property type="match status" value="1"/>
</dbReference>
<dbReference type="InterPro" id="IPR006094">
    <property type="entry name" value="Oxid_FAD_bind_N"/>
</dbReference>
<evidence type="ECO:0000256" key="2">
    <source>
        <dbReference type="ARBA" id="ARBA00005466"/>
    </source>
</evidence>
<evidence type="ECO:0000259" key="6">
    <source>
        <dbReference type="PROSITE" id="PS51387"/>
    </source>
</evidence>
<evidence type="ECO:0000313" key="8">
    <source>
        <dbReference type="Proteomes" id="UP000484988"/>
    </source>
</evidence>
<dbReference type="EMBL" id="BLLG01000029">
    <property type="protein sequence ID" value="GFH39404.1"/>
    <property type="molecule type" value="Genomic_DNA"/>
</dbReference>
<dbReference type="PROSITE" id="PS00862">
    <property type="entry name" value="OX2_COVAL_FAD"/>
    <property type="match status" value="1"/>
</dbReference>
<dbReference type="Gene3D" id="3.30.465.10">
    <property type="match status" value="1"/>
</dbReference>
<dbReference type="InterPro" id="IPR016166">
    <property type="entry name" value="FAD-bd_PCMH"/>
</dbReference>
<dbReference type="SUPFAM" id="SSF56176">
    <property type="entry name" value="FAD-binding/transporter-associated domain-like"/>
    <property type="match status" value="1"/>
</dbReference>
<dbReference type="PANTHER" id="PTHR42973:SF39">
    <property type="entry name" value="FAD-BINDING PCMH-TYPE DOMAIN-CONTAINING PROTEIN"/>
    <property type="match status" value="1"/>
</dbReference>
<accession>A0A6A0B513</accession>
<proteinExistence type="inferred from homology"/>
<name>A0A6A0B513_9ACTN</name>
<dbReference type="InterPro" id="IPR050416">
    <property type="entry name" value="FAD-linked_Oxidoreductase"/>
</dbReference>
<dbReference type="InterPro" id="IPR036318">
    <property type="entry name" value="FAD-bd_PCMH-like_sf"/>
</dbReference>
<evidence type="ECO:0000256" key="3">
    <source>
        <dbReference type="ARBA" id="ARBA00022630"/>
    </source>
</evidence>
<keyword evidence="3" id="KW-0285">Flavoprotein</keyword>
<gene>
    <name evidence="7" type="ORF">SCWH03_56710</name>
</gene>
<dbReference type="InterPro" id="IPR006093">
    <property type="entry name" value="Oxy_OxRdtase_FAD_BS"/>
</dbReference>
<dbReference type="InterPro" id="IPR016169">
    <property type="entry name" value="FAD-bd_PCMH_sub2"/>
</dbReference>
<feature type="domain" description="FAD-binding PCMH-type" evidence="6">
    <location>
        <begin position="30"/>
        <end position="200"/>
    </location>
</feature>
<keyword evidence="4" id="KW-0274">FAD</keyword>